<evidence type="ECO:0000313" key="4">
    <source>
        <dbReference type="EMBL" id="CAB4027859.1"/>
    </source>
</evidence>
<sequence>MKNFLVCSVLLLAFFNNRVQGKCNPLCGTGVYTHAGTCQPSGRCLCFWGWTGPNAQYTTNNRILADYCRIPCHYTPDYKNPDCVNSNQTGECKVPTSTTPTMPCDPKCGNPPYFGRGICLSDGRCLCWWGWTGPNACYVEDGTYRNRIIADYCAKACHFTPYVRNPKCLNGSWDGGQVTKTTEKTPTEVQITAPNRKCNPLCGTGVYTHAGTCQPSGRCLCFWGWTGPNAQYTTNNRILADYCRIPCHYTPDYKNPDCVNSNQTGECKVPTSTTPTKPCDPKCGNPPYFGRGICLSDGRCLCWWGWTGPNACYVEDGTYRNRIIADYCAKACHFTPYVRNPKCLNGSWDGEQVTKTTEKTPTEVQITTAPNRKCNPLCGTGVYTHAGTCQPSGRCLCFWGWTGPNAQYTTNNRILADYCRIPCHYTPDYKNPDCVNSNETGECKVPTSTTPTKPCDPKCGNPPYHGRGICLSDGRCLCWWGWTGPNACYVEDGTYRNRIIADYCAKACHFTPYVRNPKCLNGSWDGEQVTKTTKKAPTEVETTAKIPCDPLCGTGVYTHAGTCQPDGRCLCAYGWTGPHAQYTAGNRIL</sequence>
<evidence type="ECO:0000256" key="1">
    <source>
        <dbReference type="ARBA" id="ARBA00022536"/>
    </source>
</evidence>
<dbReference type="PANTHER" id="PTHR11219">
    <property type="entry name" value="TENEURIN AND N-ACETYLGLUCOSAMINE-1-PHOSPHODIESTER ALPHA-N-ACETYLGLUCOSAMINIDASE"/>
    <property type="match status" value="1"/>
</dbReference>
<feature type="non-terminal residue" evidence="4">
    <location>
        <position position="589"/>
    </location>
</feature>
<evidence type="ECO:0000313" key="5">
    <source>
        <dbReference type="Proteomes" id="UP001152795"/>
    </source>
</evidence>
<proteinExistence type="predicted"/>
<gene>
    <name evidence="4" type="ORF">PACLA_8A049389</name>
</gene>
<dbReference type="SMART" id="SM00181">
    <property type="entry name" value="EGF"/>
    <property type="match status" value="7"/>
</dbReference>
<dbReference type="EMBL" id="CACRXK020015068">
    <property type="protein sequence ID" value="CAB4027859.1"/>
    <property type="molecule type" value="Genomic_DNA"/>
</dbReference>
<evidence type="ECO:0000256" key="2">
    <source>
        <dbReference type="ARBA" id="ARBA00022737"/>
    </source>
</evidence>
<comment type="caution">
    <text evidence="4">The sequence shown here is derived from an EMBL/GenBank/DDBJ whole genome shotgun (WGS) entry which is preliminary data.</text>
</comment>
<organism evidence="4 5">
    <name type="scientific">Paramuricea clavata</name>
    <name type="common">Red gorgonian</name>
    <name type="synonym">Violescent sea-whip</name>
    <dbReference type="NCBI Taxonomy" id="317549"/>
    <lineage>
        <taxon>Eukaryota</taxon>
        <taxon>Metazoa</taxon>
        <taxon>Cnidaria</taxon>
        <taxon>Anthozoa</taxon>
        <taxon>Octocorallia</taxon>
        <taxon>Malacalcyonacea</taxon>
        <taxon>Plexauridae</taxon>
        <taxon>Paramuricea</taxon>
    </lineage>
</organism>
<dbReference type="InterPro" id="IPR000742">
    <property type="entry name" value="EGF"/>
</dbReference>
<keyword evidence="3" id="KW-1015">Disulfide bond</keyword>
<dbReference type="AlphaFoldDB" id="A0A7D9L8D9"/>
<dbReference type="OrthoDB" id="5971175at2759"/>
<keyword evidence="2" id="KW-0677">Repeat</keyword>
<dbReference type="InterPro" id="IPR051216">
    <property type="entry name" value="Teneurin"/>
</dbReference>
<protein>
    <submittedName>
        <fullName evidence="4">Multiple epidermal growth factor-like domains 11</fullName>
    </submittedName>
</protein>
<accession>A0A7D9L8D9</accession>
<keyword evidence="5" id="KW-1185">Reference proteome</keyword>
<dbReference type="Proteomes" id="UP001152795">
    <property type="component" value="Unassembled WGS sequence"/>
</dbReference>
<name>A0A7D9L8D9_PARCT</name>
<reference evidence="4" key="1">
    <citation type="submission" date="2020-04" db="EMBL/GenBank/DDBJ databases">
        <authorList>
            <person name="Alioto T."/>
            <person name="Alioto T."/>
            <person name="Gomez Garrido J."/>
        </authorList>
    </citation>
    <scope>NUCLEOTIDE SEQUENCE</scope>
    <source>
        <strain evidence="4">A484AB</strain>
    </source>
</reference>
<evidence type="ECO:0000256" key="3">
    <source>
        <dbReference type="ARBA" id="ARBA00023157"/>
    </source>
</evidence>
<keyword evidence="1" id="KW-0245">EGF-like domain</keyword>
<dbReference type="PANTHER" id="PTHR11219:SF69">
    <property type="entry name" value="TENEURIN-A"/>
    <property type="match status" value="1"/>
</dbReference>